<dbReference type="KEGG" id="phu:Phum_PHUM428020"/>
<dbReference type="GeneID" id="8230125"/>
<dbReference type="OrthoDB" id="6484979at2759"/>
<dbReference type="VEuPathDB" id="VectorBase:PHUM428020"/>
<gene>
    <name evidence="3" type="primary">8230125</name>
    <name evidence="2" type="ORF">Phum_PHUM428020</name>
</gene>
<dbReference type="EMBL" id="DS235760">
    <property type="protein sequence ID" value="EEB16587.1"/>
    <property type="molecule type" value="Genomic_DNA"/>
</dbReference>
<feature type="compositionally biased region" description="Low complexity" evidence="1">
    <location>
        <begin position="302"/>
        <end position="317"/>
    </location>
</feature>
<reference evidence="2" key="1">
    <citation type="submission" date="2007-04" db="EMBL/GenBank/DDBJ databases">
        <title>Annotation of Pediculus humanus corporis strain USDA.</title>
        <authorList>
            <person name="Kirkness E."/>
            <person name="Hannick L."/>
            <person name="Hass B."/>
            <person name="Bruggner R."/>
            <person name="Lawson D."/>
            <person name="Bidwell S."/>
            <person name="Joardar V."/>
            <person name="Caler E."/>
            <person name="Walenz B."/>
            <person name="Inman J."/>
            <person name="Schobel S."/>
            <person name="Galinsky K."/>
            <person name="Amedeo P."/>
            <person name="Strausberg R."/>
        </authorList>
    </citation>
    <scope>NUCLEOTIDE SEQUENCE</scope>
    <source>
        <strain evidence="2">USDA</strain>
    </source>
</reference>
<dbReference type="GO" id="GO:0008494">
    <property type="term" value="F:translation activator activity"/>
    <property type="evidence" value="ECO:0007669"/>
    <property type="project" value="TreeGrafter"/>
</dbReference>
<dbReference type="PANTHER" id="PTHR23254:SF18">
    <property type="entry name" value="RE28271P"/>
    <property type="match status" value="1"/>
</dbReference>
<dbReference type="EMBL" id="AAZO01005229">
    <property type="status" value="NOT_ANNOTATED_CDS"/>
    <property type="molecule type" value="Genomic_DNA"/>
</dbReference>
<evidence type="ECO:0000256" key="1">
    <source>
        <dbReference type="SAM" id="MobiDB-lite"/>
    </source>
</evidence>
<dbReference type="GO" id="GO:0006446">
    <property type="term" value="P:regulation of translational initiation"/>
    <property type="evidence" value="ECO:0007669"/>
    <property type="project" value="TreeGrafter"/>
</dbReference>
<feature type="region of interest" description="Disordered" evidence="1">
    <location>
        <begin position="263"/>
        <end position="282"/>
    </location>
</feature>
<name>E0VT81_PEDHC</name>
<dbReference type="GO" id="GO:0005829">
    <property type="term" value="C:cytosol"/>
    <property type="evidence" value="ECO:0007669"/>
    <property type="project" value="TreeGrafter"/>
</dbReference>
<feature type="compositionally biased region" description="Basic residues" evidence="1">
    <location>
        <begin position="318"/>
        <end position="329"/>
    </location>
</feature>
<evidence type="ECO:0008006" key="5">
    <source>
        <dbReference type="Google" id="ProtNLM"/>
    </source>
</evidence>
<dbReference type="EnsemblMetazoa" id="PHUM428020-RA">
    <property type="protein sequence ID" value="PHUM428020-PA"/>
    <property type="gene ID" value="PHUM428020"/>
</dbReference>
<proteinExistence type="predicted"/>
<dbReference type="STRING" id="121224.E0VT81"/>
<dbReference type="InterPro" id="IPR051367">
    <property type="entry name" value="mRNA_TranslReg/HistoneTransl"/>
</dbReference>
<feature type="region of interest" description="Disordered" evidence="1">
    <location>
        <begin position="295"/>
        <end position="329"/>
    </location>
</feature>
<dbReference type="HOGENOM" id="CLU_845448_0_0_1"/>
<dbReference type="Proteomes" id="UP000009046">
    <property type="component" value="Unassembled WGS sequence"/>
</dbReference>
<evidence type="ECO:0000313" key="2">
    <source>
        <dbReference type="EMBL" id="EEB16587.1"/>
    </source>
</evidence>
<feature type="compositionally biased region" description="Basic and acidic residues" evidence="1">
    <location>
        <begin position="263"/>
        <end position="275"/>
    </location>
</feature>
<evidence type="ECO:0000313" key="3">
    <source>
        <dbReference type="EnsemblMetazoa" id="PHUM428020-PA"/>
    </source>
</evidence>
<accession>E0VT81</accession>
<dbReference type="RefSeq" id="XP_002429325.1">
    <property type="nucleotide sequence ID" value="XM_002429280.1"/>
</dbReference>
<organism>
    <name type="scientific">Pediculus humanus subsp. corporis</name>
    <name type="common">Body louse</name>
    <dbReference type="NCBI Taxonomy" id="121224"/>
    <lineage>
        <taxon>Eukaryota</taxon>
        <taxon>Metazoa</taxon>
        <taxon>Ecdysozoa</taxon>
        <taxon>Arthropoda</taxon>
        <taxon>Hexapoda</taxon>
        <taxon>Insecta</taxon>
        <taxon>Pterygota</taxon>
        <taxon>Neoptera</taxon>
        <taxon>Paraneoptera</taxon>
        <taxon>Psocodea</taxon>
        <taxon>Troctomorpha</taxon>
        <taxon>Phthiraptera</taxon>
        <taxon>Anoplura</taxon>
        <taxon>Pediculidae</taxon>
        <taxon>Pediculus</taxon>
    </lineage>
</organism>
<dbReference type="CTD" id="8230125"/>
<dbReference type="Gene3D" id="1.25.40.180">
    <property type="match status" value="1"/>
</dbReference>
<sequence length="329" mass="38079">MAGRGRLLISPPKNVGMEETNKTDACHEIQTITSKINSIDLTNVNANHLYNIHILFKNLQESDLKKAIREFYTKSLNDSEFGKKFLYICTEFFQRKIDSTENCPRREILTNMQEEFELKDAICQADKPRFYNAVTFLSNLYYLASYEDVPINILGRALISYIELLLEGSEEELKLIVIQLSKDVEKYKLLHTRLRSALIEKTLNKTSKCWLLLAIDLLSNDSNYFLKNLKNFYVENLGEPFAKVDKTIKTLKQMKIIKSSDIKGDVKKESKDDKQQQQPQQQLMTTFKVTGLNIQKPKSDSGKLNNKNNNNNNNSTNKKNHSFSHNKNY</sequence>
<keyword evidence="4" id="KW-1185">Reference proteome</keyword>
<dbReference type="PANTHER" id="PTHR23254">
    <property type="entry name" value="EIF4G DOMAIN PROTEIN"/>
    <property type="match status" value="1"/>
</dbReference>
<evidence type="ECO:0000313" key="4">
    <source>
        <dbReference type="Proteomes" id="UP000009046"/>
    </source>
</evidence>
<reference evidence="2" key="2">
    <citation type="submission" date="2007-04" db="EMBL/GenBank/DDBJ databases">
        <title>The genome of the human body louse.</title>
        <authorList>
            <consortium name="The Human Body Louse Genome Consortium"/>
            <person name="Kirkness E."/>
            <person name="Walenz B."/>
            <person name="Hass B."/>
            <person name="Bruggner R."/>
            <person name="Strausberg R."/>
        </authorList>
    </citation>
    <scope>NUCLEOTIDE SEQUENCE</scope>
    <source>
        <strain evidence="2">USDA</strain>
    </source>
</reference>
<dbReference type="InParanoid" id="E0VT81"/>
<protein>
    <recommendedName>
        <fullName evidence="5">MIF4G domain-containing protein</fullName>
    </recommendedName>
</protein>
<reference evidence="3" key="3">
    <citation type="submission" date="2021-02" db="UniProtKB">
        <authorList>
            <consortium name="EnsemblMetazoa"/>
        </authorList>
    </citation>
    <scope>IDENTIFICATION</scope>
    <source>
        <strain evidence="3">USDA</strain>
    </source>
</reference>
<dbReference type="AlphaFoldDB" id="E0VT81"/>